<feature type="transmembrane region" description="Helical" evidence="5">
    <location>
        <begin position="93"/>
        <end position="113"/>
    </location>
</feature>
<sequence length="115" mass="13552">MEASVSSSSSLRRRAPFRCYCGEKPVLVVSWTPENPGRRFYGCINYWVGRKCKFFQWRDDEICEHGKVLIPEQRQRIIRLEAEVARCYRREKFYTVALAFLLVICGICVFNCMGR</sequence>
<reference evidence="7 8" key="1">
    <citation type="journal article" date="2016" name="G3 (Bethesda)">
        <title>First Draft Assembly and Annotation of the Genome of a California Endemic Oak Quercus lobata Nee (Fagaceae).</title>
        <authorList>
            <person name="Sork V.L."/>
            <person name="Fitz-Gibbon S.T."/>
            <person name="Puiu D."/>
            <person name="Crepeau M."/>
            <person name="Gugger P.F."/>
            <person name="Sherman R."/>
            <person name="Stevens K."/>
            <person name="Langley C.H."/>
            <person name="Pellegrini M."/>
            <person name="Salzberg S.L."/>
        </authorList>
    </citation>
    <scope>NUCLEOTIDE SEQUENCE [LARGE SCALE GENOMIC DNA]</scope>
    <source>
        <strain evidence="7 8">cv. SW786</strain>
    </source>
</reference>
<dbReference type="EMBL" id="LRBV02000006">
    <property type="status" value="NOT_ANNOTATED_CDS"/>
    <property type="molecule type" value="Genomic_DNA"/>
</dbReference>
<evidence type="ECO:0000313" key="7">
    <source>
        <dbReference type="EnsemblPlants" id="QL06p049616:mrna"/>
    </source>
</evidence>
<dbReference type="InParanoid" id="A0A7N2M0J0"/>
<keyword evidence="5" id="KW-0812">Transmembrane</keyword>
<feature type="domain" description="GRF-type" evidence="6">
    <location>
        <begin position="19"/>
        <end position="61"/>
    </location>
</feature>
<evidence type="ECO:0000313" key="8">
    <source>
        <dbReference type="Proteomes" id="UP000594261"/>
    </source>
</evidence>
<dbReference type="Gramene" id="QL06p049616:mrna">
    <property type="protein sequence ID" value="QL06p049616:mrna"/>
    <property type="gene ID" value="QL06p049616"/>
</dbReference>
<name>A0A7N2M0J0_QUELO</name>
<keyword evidence="2 4" id="KW-0863">Zinc-finger</keyword>
<keyword evidence="5" id="KW-1133">Transmembrane helix</keyword>
<proteinExistence type="predicted"/>
<evidence type="ECO:0000256" key="2">
    <source>
        <dbReference type="ARBA" id="ARBA00022771"/>
    </source>
</evidence>
<keyword evidence="5" id="KW-0472">Membrane</keyword>
<keyword evidence="1" id="KW-0479">Metal-binding</keyword>
<reference evidence="7" key="2">
    <citation type="submission" date="2021-01" db="UniProtKB">
        <authorList>
            <consortium name="EnsemblPlants"/>
        </authorList>
    </citation>
    <scope>IDENTIFICATION</scope>
</reference>
<dbReference type="EnsemblPlants" id="QL06p049616:mrna">
    <property type="protein sequence ID" value="QL06p049616:mrna"/>
    <property type="gene ID" value="QL06p049616"/>
</dbReference>
<protein>
    <recommendedName>
        <fullName evidence="6">GRF-type domain-containing protein</fullName>
    </recommendedName>
</protein>
<dbReference type="InterPro" id="IPR010666">
    <property type="entry name" value="Znf_GRF"/>
</dbReference>
<dbReference type="GO" id="GO:0008270">
    <property type="term" value="F:zinc ion binding"/>
    <property type="evidence" value="ECO:0007669"/>
    <property type="project" value="UniProtKB-KW"/>
</dbReference>
<keyword evidence="3" id="KW-0862">Zinc</keyword>
<organism evidence="7 8">
    <name type="scientific">Quercus lobata</name>
    <name type="common">Valley oak</name>
    <dbReference type="NCBI Taxonomy" id="97700"/>
    <lineage>
        <taxon>Eukaryota</taxon>
        <taxon>Viridiplantae</taxon>
        <taxon>Streptophyta</taxon>
        <taxon>Embryophyta</taxon>
        <taxon>Tracheophyta</taxon>
        <taxon>Spermatophyta</taxon>
        <taxon>Magnoliopsida</taxon>
        <taxon>eudicotyledons</taxon>
        <taxon>Gunneridae</taxon>
        <taxon>Pentapetalae</taxon>
        <taxon>rosids</taxon>
        <taxon>fabids</taxon>
        <taxon>Fagales</taxon>
        <taxon>Fagaceae</taxon>
        <taxon>Quercus</taxon>
    </lineage>
</organism>
<dbReference type="PROSITE" id="PS51999">
    <property type="entry name" value="ZF_GRF"/>
    <property type="match status" value="1"/>
</dbReference>
<keyword evidence="8" id="KW-1185">Reference proteome</keyword>
<evidence type="ECO:0000256" key="4">
    <source>
        <dbReference type="PROSITE-ProRule" id="PRU01343"/>
    </source>
</evidence>
<accession>A0A7N2M0J0</accession>
<evidence type="ECO:0000256" key="1">
    <source>
        <dbReference type="ARBA" id="ARBA00022723"/>
    </source>
</evidence>
<dbReference type="PANTHER" id="PTHR33248">
    <property type="entry name" value="ZINC ION-BINDING PROTEIN"/>
    <property type="match status" value="1"/>
</dbReference>
<dbReference type="AlphaFoldDB" id="A0A7N2M0J0"/>
<evidence type="ECO:0000259" key="6">
    <source>
        <dbReference type="PROSITE" id="PS51999"/>
    </source>
</evidence>
<evidence type="ECO:0000256" key="3">
    <source>
        <dbReference type="ARBA" id="ARBA00022833"/>
    </source>
</evidence>
<dbReference type="Proteomes" id="UP000594261">
    <property type="component" value="Chromosome 6"/>
</dbReference>
<dbReference type="Pfam" id="PF06839">
    <property type="entry name" value="Zn_ribbon_GRF"/>
    <property type="match status" value="1"/>
</dbReference>
<dbReference type="OMA" id="RCGHECE"/>
<evidence type="ECO:0000256" key="5">
    <source>
        <dbReference type="SAM" id="Phobius"/>
    </source>
</evidence>